<sequence>MNDPFASQKQEGGKSLFTKFRETLNGSTTEGGDPSTPTQQQQQSDFPTMNASSAASASSASRSQAQAHPRTTSEDIDDHMAGSVHQGADQCPSCGYVRMSSVYCPVSQLHHGTDLPAETPRRKKQSLFSRIRDSMSGITPVVEDSDSGVDAPTTNADAADATPSSPAQGITGLFSKSKEEKQFAELAHQEEKARKQIVDIVRLSVQEIDRQLTAVHKEAREAVRANERARNIILFDFKTEFDKFYAERKRELEDFKKDMLMETKLMLKKEKERKKHAETGVQSAAAAAENSCTCSTAVSAETTTPPASVSEVQEVIPSLDAAAEAPLAES</sequence>
<name>A0A0S4KM29_BODSA</name>
<dbReference type="VEuPathDB" id="TriTrypDB:BSAL_07415"/>
<evidence type="ECO:0000313" key="2">
    <source>
        <dbReference type="EMBL" id="CUI14534.1"/>
    </source>
</evidence>
<protein>
    <submittedName>
        <fullName evidence="2">Uncharacterized protein</fullName>
    </submittedName>
</protein>
<feature type="compositionally biased region" description="Low complexity" evidence="1">
    <location>
        <begin position="31"/>
        <end position="67"/>
    </location>
</feature>
<dbReference type="EMBL" id="CYKH01001404">
    <property type="protein sequence ID" value="CUI14534.1"/>
    <property type="molecule type" value="Genomic_DNA"/>
</dbReference>
<dbReference type="Proteomes" id="UP000051952">
    <property type="component" value="Unassembled WGS sequence"/>
</dbReference>
<organism evidence="2 3">
    <name type="scientific">Bodo saltans</name>
    <name type="common">Flagellated protozoan</name>
    <dbReference type="NCBI Taxonomy" id="75058"/>
    <lineage>
        <taxon>Eukaryota</taxon>
        <taxon>Discoba</taxon>
        <taxon>Euglenozoa</taxon>
        <taxon>Kinetoplastea</taxon>
        <taxon>Metakinetoplastina</taxon>
        <taxon>Eubodonida</taxon>
        <taxon>Bodonidae</taxon>
        <taxon>Bodo</taxon>
    </lineage>
</organism>
<feature type="compositionally biased region" description="Low complexity" evidence="1">
    <location>
        <begin position="150"/>
        <end position="167"/>
    </location>
</feature>
<feature type="region of interest" description="Disordered" evidence="1">
    <location>
        <begin position="111"/>
        <end position="170"/>
    </location>
</feature>
<evidence type="ECO:0000256" key="1">
    <source>
        <dbReference type="SAM" id="MobiDB-lite"/>
    </source>
</evidence>
<accession>A0A0S4KM29</accession>
<dbReference type="AlphaFoldDB" id="A0A0S4KM29"/>
<evidence type="ECO:0000313" key="3">
    <source>
        <dbReference type="Proteomes" id="UP000051952"/>
    </source>
</evidence>
<reference evidence="3" key="1">
    <citation type="submission" date="2015-09" db="EMBL/GenBank/DDBJ databases">
        <authorList>
            <consortium name="Pathogen Informatics"/>
        </authorList>
    </citation>
    <scope>NUCLEOTIDE SEQUENCE [LARGE SCALE GENOMIC DNA]</scope>
    <source>
        <strain evidence="3">Lake Konstanz</strain>
    </source>
</reference>
<gene>
    <name evidence="2" type="ORF">BSAL_07415</name>
</gene>
<feature type="region of interest" description="Disordered" evidence="1">
    <location>
        <begin position="1"/>
        <end position="88"/>
    </location>
</feature>
<proteinExistence type="predicted"/>
<keyword evidence="3" id="KW-1185">Reference proteome</keyword>
<dbReference type="OrthoDB" id="273129at2759"/>
<feature type="compositionally biased region" description="Polar residues" evidence="1">
    <location>
        <begin position="1"/>
        <end position="10"/>
    </location>
</feature>